<name>A0AA36ATH8_OCTVU</name>
<dbReference type="SMART" id="SM00355">
    <property type="entry name" value="ZnF_C2H2"/>
    <property type="match status" value="3"/>
</dbReference>
<accession>A0AA36ATH8</accession>
<dbReference type="Gene3D" id="2.170.270.10">
    <property type="entry name" value="SET domain"/>
    <property type="match status" value="1"/>
</dbReference>
<evidence type="ECO:0000259" key="5">
    <source>
        <dbReference type="PROSITE" id="PS50157"/>
    </source>
</evidence>
<evidence type="ECO:0000259" key="6">
    <source>
        <dbReference type="PROSITE" id="PS50280"/>
    </source>
</evidence>
<keyword evidence="3" id="KW-0863">Zinc-finger</keyword>
<sequence>MSRGGWIGGHEELWVSQSEKMGVITLSDIDYGQIFGPFPISQTKADPATFIGLLTKDKQVDTILLKVDLMVDKDRTVEWLPYIQPARDEDEQNIEAYMKDGYVYYRALRIIRKNEDLFVWYSKDFSQILAIPEVQRKQRDSDPYICPRCGEVFEYPFPLRAHLRFTCEPRSLMTLNANQLISRQERQLKLESIESHLENSRIKNCPRALEFHTIQRENDSKNDSPSVIKDYSRNVTIMEVSRKRHLDDTDTLTPSPKLANSENYTKVERKTLDNGINKSQRISPPFSSDNCENTFKFREESEENRSAFTKVEKSHSPKNGITNSTVSNHSNSTTMSNHLITSLPSPLLSSKASLSPAISMTFTGSHYTIPSLTNVRLSSASSGSLASPADLSHVTNANTLYLPRYPVFPSFGLTSAAVAAAAAQPLSDNNSQHSIMEIYKSGLVHTTEQFGSENGITFPKHPIFHERPTVNPFMKTQNPMVEKIIAGTAPSMLQTPLAALTLSQNWCAKCNATFRMTSDLVYHMRSHHKREFDPMKRKREDKLKCSICNETFRERHHLTRHMTSHV</sequence>
<dbReference type="InterPro" id="IPR013087">
    <property type="entry name" value="Znf_C2H2_type"/>
</dbReference>
<dbReference type="AlphaFoldDB" id="A0AA36ATH8"/>
<feature type="domain" description="C2H2-type" evidence="5">
    <location>
        <begin position="144"/>
        <end position="171"/>
    </location>
</feature>
<dbReference type="InterPro" id="IPR052296">
    <property type="entry name" value="TR-Histone_Methyltrans"/>
</dbReference>
<dbReference type="EMBL" id="OX597817">
    <property type="protein sequence ID" value="CAI9721824.1"/>
    <property type="molecule type" value="Genomic_DNA"/>
</dbReference>
<feature type="compositionally biased region" description="Basic and acidic residues" evidence="4">
    <location>
        <begin position="295"/>
        <end position="315"/>
    </location>
</feature>
<evidence type="ECO:0000313" key="8">
    <source>
        <dbReference type="Proteomes" id="UP001162480"/>
    </source>
</evidence>
<dbReference type="InterPro" id="IPR001214">
    <property type="entry name" value="SET_dom"/>
</dbReference>
<evidence type="ECO:0000313" key="7">
    <source>
        <dbReference type="EMBL" id="CAI9721824.1"/>
    </source>
</evidence>
<dbReference type="PANTHER" id="PTHR16516:SF4">
    <property type="entry name" value="C2H2-TYPE DOMAIN-CONTAINING PROTEIN"/>
    <property type="match status" value="1"/>
</dbReference>
<feature type="domain" description="C2H2-type" evidence="5">
    <location>
        <begin position="543"/>
        <end position="566"/>
    </location>
</feature>
<evidence type="ECO:0000256" key="2">
    <source>
        <dbReference type="ARBA" id="ARBA00023242"/>
    </source>
</evidence>
<dbReference type="Pfam" id="PF00096">
    <property type="entry name" value="zf-C2H2"/>
    <property type="match status" value="1"/>
</dbReference>
<dbReference type="SUPFAM" id="SSF57667">
    <property type="entry name" value="beta-beta-alpha zinc fingers"/>
    <property type="match status" value="1"/>
</dbReference>
<gene>
    <name evidence="7" type="ORF">OCTVUL_1B016080</name>
</gene>
<dbReference type="InterPro" id="IPR046341">
    <property type="entry name" value="SET_dom_sf"/>
</dbReference>
<dbReference type="GO" id="GO:0006355">
    <property type="term" value="P:regulation of DNA-templated transcription"/>
    <property type="evidence" value="ECO:0007669"/>
    <property type="project" value="TreeGrafter"/>
</dbReference>
<dbReference type="PROSITE" id="PS00028">
    <property type="entry name" value="ZINC_FINGER_C2H2_1"/>
    <property type="match status" value="2"/>
</dbReference>
<dbReference type="PROSITE" id="PS50157">
    <property type="entry name" value="ZINC_FINGER_C2H2_2"/>
    <property type="match status" value="3"/>
</dbReference>
<dbReference type="Gene3D" id="3.30.160.60">
    <property type="entry name" value="Classic Zinc Finger"/>
    <property type="match status" value="1"/>
</dbReference>
<keyword evidence="8" id="KW-1185">Reference proteome</keyword>
<dbReference type="GO" id="GO:0005634">
    <property type="term" value="C:nucleus"/>
    <property type="evidence" value="ECO:0007669"/>
    <property type="project" value="UniProtKB-SubCell"/>
</dbReference>
<evidence type="ECO:0000256" key="3">
    <source>
        <dbReference type="PROSITE-ProRule" id="PRU00042"/>
    </source>
</evidence>
<proteinExistence type="predicted"/>
<evidence type="ECO:0000256" key="4">
    <source>
        <dbReference type="SAM" id="MobiDB-lite"/>
    </source>
</evidence>
<comment type="subcellular location">
    <subcellularLocation>
        <location evidence="1">Nucleus</location>
    </subcellularLocation>
</comment>
<feature type="domain" description="C2H2-type" evidence="5">
    <location>
        <begin position="505"/>
        <end position="532"/>
    </location>
</feature>
<dbReference type="PANTHER" id="PTHR16516">
    <property type="entry name" value="AGAP007109-PA"/>
    <property type="match status" value="1"/>
</dbReference>
<feature type="region of interest" description="Disordered" evidence="4">
    <location>
        <begin position="245"/>
        <end position="337"/>
    </location>
</feature>
<feature type="domain" description="SET" evidence="6">
    <location>
        <begin position="11"/>
        <end position="122"/>
    </location>
</feature>
<keyword evidence="3" id="KW-0479">Metal-binding</keyword>
<feature type="compositionally biased region" description="Polar residues" evidence="4">
    <location>
        <begin position="274"/>
        <end position="293"/>
    </location>
</feature>
<dbReference type="GO" id="GO:0008270">
    <property type="term" value="F:zinc ion binding"/>
    <property type="evidence" value="ECO:0007669"/>
    <property type="project" value="UniProtKB-KW"/>
</dbReference>
<evidence type="ECO:0000256" key="1">
    <source>
        <dbReference type="ARBA" id="ARBA00004123"/>
    </source>
</evidence>
<dbReference type="Pfam" id="PF21549">
    <property type="entry name" value="PRDM2_PR"/>
    <property type="match status" value="1"/>
</dbReference>
<keyword evidence="2" id="KW-0539">Nucleus</keyword>
<dbReference type="InterPro" id="IPR036236">
    <property type="entry name" value="Znf_C2H2_sf"/>
</dbReference>
<protein>
    <submittedName>
        <fullName evidence="7">Domain zinc finger 1-like</fullName>
    </submittedName>
</protein>
<keyword evidence="3" id="KW-0862">Zinc</keyword>
<dbReference type="PROSITE" id="PS50280">
    <property type="entry name" value="SET"/>
    <property type="match status" value="1"/>
</dbReference>
<reference evidence="7" key="1">
    <citation type="submission" date="2023-08" db="EMBL/GenBank/DDBJ databases">
        <authorList>
            <person name="Alioto T."/>
            <person name="Alioto T."/>
            <person name="Gomez Garrido J."/>
        </authorList>
    </citation>
    <scope>NUCLEOTIDE SEQUENCE</scope>
</reference>
<feature type="compositionally biased region" description="Low complexity" evidence="4">
    <location>
        <begin position="322"/>
        <end position="337"/>
    </location>
</feature>
<organism evidence="7 8">
    <name type="scientific">Octopus vulgaris</name>
    <name type="common">Common octopus</name>
    <dbReference type="NCBI Taxonomy" id="6645"/>
    <lineage>
        <taxon>Eukaryota</taxon>
        <taxon>Metazoa</taxon>
        <taxon>Spiralia</taxon>
        <taxon>Lophotrochozoa</taxon>
        <taxon>Mollusca</taxon>
        <taxon>Cephalopoda</taxon>
        <taxon>Coleoidea</taxon>
        <taxon>Octopodiformes</taxon>
        <taxon>Octopoda</taxon>
        <taxon>Incirrata</taxon>
        <taxon>Octopodidae</taxon>
        <taxon>Octopus</taxon>
    </lineage>
</organism>
<dbReference type="Proteomes" id="UP001162480">
    <property type="component" value="Chromosome 4"/>
</dbReference>
<feature type="compositionally biased region" description="Polar residues" evidence="4">
    <location>
        <begin position="251"/>
        <end position="264"/>
    </location>
</feature>